<dbReference type="EMBL" id="DVFZ01000119">
    <property type="protein sequence ID" value="HIQ83971.1"/>
    <property type="molecule type" value="Genomic_DNA"/>
</dbReference>
<reference evidence="2" key="1">
    <citation type="submission" date="2020-10" db="EMBL/GenBank/DDBJ databases">
        <authorList>
            <person name="Gilroy R."/>
        </authorList>
    </citation>
    <scope>NUCLEOTIDE SEQUENCE</scope>
    <source>
        <strain evidence="2">ChiSjej6B24-2974</strain>
    </source>
</reference>
<evidence type="ECO:0000313" key="3">
    <source>
        <dbReference type="Proteomes" id="UP000824260"/>
    </source>
</evidence>
<proteinExistence type="predicted"/>
<dbReference type="Proteomes" id="UP000824260">
    <property type="component" value="Unassembled WGS sequence"/>
</dbReference>
<comment type="caution">
    <text evidence="2">The sequence shown here is derived from an EMBL/GenBank/DDBJ whole genome shotgun (WGS) entry which is preliminary data.</text>
</comment>
<gene>
    <name evidence="2" type="ORF">IAA52_12835</name>
</gene>
<accession>A0A9D0ZQX6</accession>
<dbReference type="AlphaFoldDB" id="A0A9D0ZQX6"/>
<name>A0A9D0ZQX6_9FIRM</name>
<evidence type="ECO:0000313" key="2">
    <source>
        <dbReference type="EMBL" id="HIQ83971.1"/>
    </source>
</evidence>
<evidence type="ECO:0000256" key="1">
    <source>
        <dbReference type="SAM" id="MobiDB-lite"/>
    </source>
</evidence>
<organism evidence="2 3">
    <name type="scientific">Candidatus Pullichristensenella stercorigallinarum</name>
    <dbReference type="NCBI Taxonomy" id="2840909"/>
    <lineage>
        <taxon>Bacteria</taxon>
        <taxon>Bacillati</taxon>
        <taxon>Bacillota</taxon>
        <taxon>Clostridia</taxon>
        <taxon>Candidatus Pullichristensenella</taxon>
    </lineage>
</organism>
<sequence>MTLVKCPRCELNYMNEGEKMCSVCRKELHGESEQYDVIELCSECGENPVVPGQELCAYCLKEFARRNSDTSEDGVSDSSSMELDAMDAVSSMNEIDLGDDLPDEDFGDESFEEDLDDEDKDDLDEDGED</sequence>
<reference evidence="2" key="2">
    <citation type="journal article" date="2021" name="PeerJ">
        <title>Extensive microbial diversity within the chicken gut microbiome revealed by metagenomics and culture.</title>
        <authorList>
            <person name="Gilroy R."/>
            <person name="Ravi A."/>
            <person name="Getino M."/>
            <person name="Pursley I."/>
            <person name="Horton D.L."/>
            <person name="Alikhan N.F."/>
            <person name="Baker D."/>
            <person name="Gharbi K."/>
            <person name="Hall N."/>
            <person name="Watson M."/>
            <person name="Adriaenssens E.M."/>
            <person name="Foster-Nyarko E."/>
            <person name="Jarju S."/>
            <person name="Secka A."/>
            <person name="Antonio M."/>
            <person name="Oren A."/>
            <person name="Chaudhuri R.R."/>
            <person name="La Ragione R."/>
            <person name="Hildebrand F."/>
            <person name="Pallen M.J."/>
        </authorList>
    </citation>
    <scope>NUCLEOTIDE SEQUENCE</scope>
    <source>
        <strain evidence="2">ChiSjej6B24-2974</strain>
    </source>
</reference>
<feature type="compositionally biased region" description="Acidic residues" evidence="1">
    <location>
        <begin position="96"/>
        <end position="129"/>
    </location>
</feature>
<protein>
    <submittedName>
        <fullName evidence="2">Uncharacterized protein</fullName>
    </submittedName>
</protein>
<feature type="region of interest" description="Disordered" evidence="1">
    <location>
        <begin position="67"/>
        <end position="129"/>
    </location>
</feature>